<organism evidence="1 2">
    <name type="scientific">Isosphaera pallida (strain ATCC 43644 / DSM 9630 / IS1B)</name>
    <dbReference type="NCBI Taxonomy" id="575540"/>
    <lineage>
        <taxon>Bacteria</taxon>
        <taxon>Pseudomonadati</taxon>
        <taxon>Planctomycetota</taxon>
        <taxon>Planctomycetia</taxon>
        <taxon>Isosphaerales</taxon>
        <taxon>Isosphaeraceae</taxon>
        <taxon>Isosphaera</taxon>
    </lineage>
</organism>
<dbReference type="Proteomes" id="UP000008631">
    <property type="component" value="Chromosome"/>
</dbReference>
<dbReference type="HOGENOM" id="CLU_1862479_0_0_0"/>
<keyword evidence="2" id="KW-1185">Reference proteome</keyword>
<reference evidence="1 2" key="2">
    <citation type="journal article" date="2011" name="Stand. Genomic Sci.">
        <title>Complete genome sequence of Isosphaera pallida type strain (IS1B).</title>
        <authorList>
            <consortium name="US DOE Joint Genome Institute (JGI-PGF)"/>
            <person name="Goker M."/>
            <person name="Cleland D."/>
            <person name="Saunders E."/>
            <person name="Lapidus A."/>
            <person name="Nolan M."/>
            <person name="Lucas S."/>
            <person name="Hammon N."/>
            <person name="Deshpande S."/>
            <person name="Cheng J.F."/>
            <person name="Tapia R."/>
            <person name="Han C."/>
            <person name="Goodwin L."/>
            <person name="Pitluck S."/>
            <person name="Liolios K."/>
            <person name="Pagani I."/>
            <person name="Ivanova N."/>
            <person name="Mavromatis K."/>
            <person name="Pati A."/>
            <person name="Chen A."/>
            <person name="Palaniappan K."/>
            <person name="Land M."/>
            <person name="Hauser L."/>
            <person name="Chang Y.J."/>
            <person name="Jeffries C.D."/>
            <person name="Detter J.C."/>
            <person name="Beck B."/>
            <person name="Woyke T."/>
            <person name="Bristow J."/>
            <person name="Eisen J.A."/>
            <person name="Markowitz V."/>
            <person name="Hugenholtz P."/>
            <person name="Kyrpides N.C."/>
            <person name="Klenk H.P."/>
        </authorList>
    </citation>
    <scope>NUCLEOTIDE SEQUENCE [LARGE SCALE GENOMIC DNA]</scope>
    <source>
        <strain evidence="2">ATCC 43644 / DSM 9630 / IS1B</strain>
    </source>
</reference>
<sequence length="137" mass="15847">MNRLRQDSASDSIAFSNQFNQFTTWTTTLTIQTGDRGVSGSCTERLAALDWILSRIKLETPFESALRWVDEQDEREHPSLEPARGWQAAIRHRNLLRHPWHTLEGEDTAFPDRATILTYHQRRIGIRTLMETVHGFG</sequence>
<accession>E8R246</accession>
<dbReference type="KEGG" id="ipa:Isop_2911"/>
<evidence type="ECO:0000313" key="1">
    <source>
        <dbReference type="EMBL" id="ADV63476.1"/>
    </source>
</evidence>
<dbReference type="RefSeq" id="WP_013565764.1">
    <property type="nucleotide sequence ID" value="NC_014962.1"/>
</dbReference>
<gene>
    <name evidence="1" type="ordered locus">Isop_2911</name>
</gene>
<dbReference type="InParanoid" id="E8R246"/>
<dbReference type="STRING" id="575540.Isop_2911"/>
<dbReference type="EMBL" id="CP002353">
    <property type="protein sequence ID" value="ADV63476.1"/>
    <property type="molecule type" value="Genomic_DNA"/>
</dbReference>
<dbReference type="AlphaFoldDB" id="E8R246"/>
<evidence type="ECO:0000313" key="2">
    <source>
        <dbReference type="Proteomes" id="UP000008631"/>
    </source>
</evidence>
<protein>
    <submittedName>
        <fullName evidence="1">Uncharacterized protein</fullName>
    </submittedName>
</protein>
<name>E8R246_ISOPI</name>
<proteinExistence type="predicted"/>
<reference key="1">
    <citation type="submission" date="2010-11" db="EMBL/GenBank/DDBJ databases">
        <title>The complete sequence of chromosome of Isophaera pallida ATCC 43644.</title>
        <authorList>
            <consortium name="US DOE Joint Genome Institute (JGI-PGF)"/>
            <person name="Lucas S."/>
            <person name="Copeland A."/>
            <person name="Lapidus A."/>
            <person name="Bruce D."/>
            <person name="Goodwin L."/>
            <person name="Pitluck S."/>
            <person name="Kyrpides N."/>
            <person name="Mavromatis K."/>
            <person name="Pagani I."/>
            <person name="Ivanova N."/>
            <person name="Saunders E."/>
            <person name="Brettin T."/>
            <person name="Detter J.C."/>
            <person name="Han C."/>
            <person name="Tapia R."/>
            <person name="Land M."/>
            <person name="Hauser L."/>
            <person name="Markowitz V."/>
            <person name="Cheng J.-F."/>
            <person name="Hugenholtz P."/>
            <person name="Woyke T."/>
            <person name="Wu D."/>
            <person name="Eisen J.A."/>
        </authorList>
    </citation>
    <scope>NUCLEOTIDE SEQUENCE</scope>
    <source>
        <strain>ATCC 43644</strain>
    </source>
</reference>